<protein>
    <submittedName>
        <fullName evidence="2">Uncharacterized protein</fullName>
    </submittedName>
</protein>
<evidence type="ECO:0000313" key="3">
    <source>
        <dbReference type="Proteomes" id="UP000441354"/>
    </source>
</evidence>
<keyword evidence="1" id="KW-0472">Membrane</keyword>
<feature type="transmembrane region" description="Helical" evidence="1">
    <location>
        <begin position="31"/>
        <end position="48"/>
    </location>
</feature>
<sequence>MVLALYFLVSWLAVAVFVLMHKRLSFIQNSFIVLVILIISVNWSWVIYQELKLIKVSTDPINNVAFMINRSVALPFIVSITMNILQGVKSFSQYLTVFASSTFILSILAFGGIYFKVTEYINWHFSFDILYFLMLNLIGFFVCKLVHKEDSREVSSQ</sequence>
<feature type="transmembrane region" description="Helical" evidence="1">
    <location>
        <begin position="68"/>
        <end position="85"/>
    </location>
</feature>
<organism evidence="2 3">
    <name type="scientific">Bacillus mesophilum</name>
    <dbReference type="NCBI Taxonomy" id="1071718"/>
    <lineage>
        <taxon>Bacteria</taxon>
        <taxon>Bacillati</taxon>
        <taxon>Bacillota</taxon>
        <taxon>Bacilli</taxon>
        <taxon>Bacillales</taxon>
        <taxon>Bacillaceae</taxon>
        <taxon>Bacillus</taxon>
    </lineage>
</organism>
<proteinExistence type="predicted"/>
<dbReference type="Proteomes" id="UP000441354">
    <property type="component" value="Unassembled WGS sequence"/>
</dbReference>
<keyword evidence="3" id="KW-1185">Reference proteome</keyword>
<accession>A0A7V7RQM0</accession>
<feature type="transmembrane region" description="Helical" evidence="1">
    <location>
        <begin position="97"/>
        <end position="117"/>
    </location>
</feature>
<feature type="transmembrane region" description="Helical" evidence="1">
    <location>
        <begin position="129"/>
        <end position="147"/>
    </location>
</feature>
<reference evidence="2 3" key="1">
    <citation type="journal article" date="2014" name="Arch. Microbiol.">
        <title>Bacillus mesophilum sp. nov., strain IITR-54T, a novel 4-chlorobiphenyl dechlorinating bacterium.</title>
        <authorList>
            <person name="Manickam N."/>
            <person name="Singh N.K."/>
            <person name="Bajaj A."/>
            <person name="Kumar R.M."/>
            <person name="Kaur G."/>
            <person name="Kaur N."/>
            <person name="Bala M."/>
            <person name="Kumar A."/>
            <person name="Mayilraj S."/>
        </authorList>
    </citation>
    <scope>NUCLEOTIDE SEQUENCE [LARGE SCALE GENOMIC DNA]</scope>
    <source>
        <strain evidence="2 3">IITR-54</strain>
    </source>
</reference>
<evidence type="ECO:0000313" key="2">
    <source>
        <dbReference type="EMBL" id="KAB2335761.1"/>
    </source>
</evidence>
<name>A0A7V7RQM0_9BACI</name>
<comment type="caution">
    <text evidence="2">The sequence shown here is derived from an EMBL/GenBank/DDBJ whole genome shotgun (WGS) entry which is preliminary data.</text>
</comment>
<dbReference type="RefSeq" id="WP_151572367.1">
    <property type="nucleotide sequence ID" value="NZ_WBOT01000001.1"/>
</dbReference>
<dbReference type="OrthoDB" id="2626715at2"/>
<evidence type="ECO:0000256" key="1">
    <source>
        <dbReference type="SAM" id="Phobius"/>
    </source>
</evidence>
<dbReference type="EMBL" id="WBOT01000001">
    <property type="protein sequence ID" value="KAB2335761.1"/>
    <property type="molecule type" value="Genomic_DNA"/>
</dbReference>
<keyword evidence="1" id="KW-0812">Transmembrane</keyword>
<gene>
    <name evidence="2" type="ORF">F7732_04120</name>
</gene>
<keyword evidence="1" id="KW-1133">Transmembrane helix</keyword>
<dbReference type="AlphaFoldDB" id="A0A7V7RQM0"/>
<feature type="transmembrane region" description="Helical" evidence="1">
    <location>
        <begin position="6"/>
        <end position="24"/>
    </location>
</feature>